<dbReference type="Proteomes" id="UP000325315">
    <property type="component" value="Unassembled WGS sequence"/>
</dbReference>
<organism evidence="1 2">
    <name type="scientific">Gossypium australe</name>
    <dbReference type="NCBI Taxonomy" id="47621"/>
    <lineage>
        <taxon>Eukaryota</taxon>
        <taxon>Viridiplantae</taxon>
        <taxon>Streptophyta</taxon>
        <taxon>Embryophyta</taxon>
        <taxon>Tracheophyta</taxon>
        <taxon>Spermatophyta</taxon>
        <taxon>Magnoliopsida</taxon>
        <taxon>eudicotyledons</taxon>
        <taxon>Gunneridae</taxon>
        <taxon>Pentapetalae</taxon>
        <taxon>rosids</taxon>
        <taxon>malvids</taxon>
        <taxon>Malvales</taxon>
        <taxon>Malvaceae</taxon>
        <taxon>Malvoideae</taxon>
        <taxon>Gossypium</taxon>
    </lineage>
</organism>
<evidence type="ECO:0000313" key="1">
    <source>
        <dbReference type="EMBL" id="KAA3467137.1"/>
    </source>
</evidence>
<dbReference type="OrthoDB" id="1828359at2759"/>
<dbReference type="AlphaFoldDB" id="A0A5B6VDM6"/>
<gene>
    <name evidence="1" type="ORF">EPI10_002176</name>
</gene>
<keyword evidence="2" id="KW-1185">Reference proteome</keyword>
<evidence type="ECO:0000313" key="2">
    <source>
        <dbReference type="Proteomes" id="UP000325315"/>
    </source>
</evidence>
<comment type="caution">
    <text evidence="1">The sequence shown here is derived from an EMBL/GenBank/DDBJ whole genome shotgun (WGS) entry which is preliminary data.</text>
</comment>
<protein>
    <submittedName>
        <fullName evidence="1">Gag-asp_proteas domain-containing protein</fullName>
    </submittedName>
</protein>
<sequence length="341" mass="38818">MQIFYNGLENNLISVLDGVSGELPQNCKQNLVHQSDEVNYVGNRGGNPYSNTYNPGWKDHSNLMWGGNQGGNIIQNQVNPSYQPPHIQRSQDRSMGSNHTVCHQQLDQINGEIHSMKMDIRKVQFKCTLIRNILTYFKESIPSQMSQMMEMMSNMQRKFGTRILSDRKNNPCKKGNEDFVNLPFLELIDKIPKYANAIVAKKISPKLKDLGSLTISIEIRDIYFNEALYDLGANINLMPLSIYRKLRLGELKNTSITLQLVDKSLVHPKGVLEDMLVKVRNFIVPVDFVIPILLCWAFLTTSKSTIDLEKNELTMKIDGEIEVFRCGYDSQDEGLGKQLGK</sequence>
<dbReference type="PANTHER" id="PTHR33067:SF31">
    <property type="entry name" value="RNA-DIRECTED DNA POLYMERASE"/>
    <property type="match status" value="1"/>
</dbReference>
<accession>A0A5B6VDM6</accession>
<dbReference type="InterPro" id="IPR021109">
    <property type="entry name" value="Peptidase_aspartic_dom_sf"/>
</dbReference>
<dbReference type="EMBL" id="SMMG02000007">
    <property type="protein sequence ID" value="KAA3467137.1"/>
    <property type="molecule type" value="Genomic_DNA"/>
</dbReference>
<name>A0A5B6VDM6_9ROSI</name>
<dbReference type="PANTHER" id="PTHR33067">
    <property type="entry name" value="RNA-DIRECTED DNA POLYMERASE-RELATED"/>
    <property type="match status" value="1"/>
</dbReference>
<reference evidence="1" key="1">
    <citation type="submission" date="2019-08" db="EMBL/GenBank/DDBJ databases">
        <authorList>
            <person name="Liu F."/>
        </authorList>
    </citation>
    <scope>NUCLEOTIDE SEQUENCE [LARGE SCALE GENOMIC DNA]</scope>
    <source>
        <strain evidence="1">PA1801</strain>
        <tissue evidence="1">Leaf</tissue>
    </source>
</reference>
<dbReference type="Gene3D" id="2.40.70.10">
    <property type="entry name" value="Acid Proteases"/>
    <property type="match status" value="1"/>
</dbReference>
<proteinExistence type="predicted"/>